<protein>
    <submittedName>
        <fullName evidence="2">RING-type domain-containing protein</fullName>
    </submittedName>
</protein>
<dbReference type="AlphaFoldDB" id="A0A0K0FMJ4"/>
<accession>A0A0K0FMJ4</accession>
<dbReference type="Proteomes" id="UP000035680">
    <property type="component" value="Unassembled WGS sequence"/>
</dbReference>
<evidence type="ECO:0000313" key="1">
    <source>
        <dbReference type="Proteomes" id="UP000035680"/>
    </source>
</evidence>
<reference evidence="2" key="2">
    <citation type="submission" date="2015-08" db="UniProtKB">
        <authorList>
            <consortium name="WormBaseParasite"/>
        </authorList>
    </citation>
    <scope>IDENTIFICATION</scope>
</reference>
<keyword evidence="1" id="KW-1185">Reference proteome</keyword>
<reference evidence="1" key="1">
    <citation type="submission" date="2014-07" db="EMBL/GenBank/DDBJ databases">
        <authorList>
            <person name="Martin A.A"/>
            <person name="De Silva N."/>
        </authorList>
    </citation>
    <scope>NUCLEOTIDE SEQUENCE</scope>
</reference>
<evidence type="ECO:0000313" key="2">
    <source>
        <dbReference type="WBParaSite" id="SVE_1022100.1"/>
    </source>
</evidence>
<dbReference type="WBParaSite" id="SVE_1022100.1">
    <property type="protein sequence ID" value="SVE_1022100.1"/>
    <property type="gene ID" value="SVE_1022100"/>
</dbReference>
<proteinExistence type="predicted"/>
<name>A0A0K0FMJ4_STRVS</name>
<sequence>MKRGNCCSCSENTLEEGHISEIPVDLLDSLCHIPSSPQLKSESYDHLEYVRCEGPCKKIYKENNLCYFGECGHVLCEDCTVKAKKTHKNLKTCENEYFCPLSFCLIRQKIKTIDCHEKRSKYNYRLSQIIRDHLPLEIFYLNMEIDKILKKGNHCRC</sequence>
<organism evidence="1 2">
    <name type="scientific">Strongyloides venezuelensis</name>
    <name type="common">Threadworm</name>
    <dbReference type="NCBI Taxonomy" id="75913"/>
    <lineage>
        <taxon>Eukaryota</taxon>
        <taxon>Metazoa</taxon>
        <taxon>Ecdysozoa</taxon>
        <taxon>Nematoda</taxon>
        <taxon>Chromadorea</taxon>
        <taxon>Rhabditida</taxon>
        <taxon>Tylenchina</taxon>
        <taxon>Panagrolaimomorpha</taxon>
        <taxon>Strongyloidoidea</taxon>
        <taxon>Strongyloididae</taxon>
        <taxon>Strongyloides</taxon>
    </lineage>
</organism>